<keyword evidence="4" id="KW-0732">Signal</keyword>
<dbReference type="PANTHER" id="PTHR22767:SF3">
    <property type="entry name" value="N-ALPHA-ACETYLTRANSFERASE 25, NATB AUXILIARY SUBUNIT"/>
    <property type="match status" value="1"/>
</dbReference>
<dbReference type="Pfam" id="PF09797">
    <property type="entry name" value="NatB_MDM20"/>
    <property type="match status" value="1"/>
</dbReference>
<gene>
    <name evidence="5" type="ORF">g.49729</name>
</gene>
<organism evidence="5">
    <name type="scientific">Homalodisca liturata</name>
    <dbReference type="NCBI Taxonomy" id="320908"/>
    <lineage>
        <taxon>Eukaryota</taxon>
        <taxon>Metazoa</taxon>
        <taxon>Ecdysozoa</taxon>
        <taxon>Arthropoda</taxon>
        <taxon>Hexapoda</taxon>
        <taxon>Insecta</taxon>
        <taxon>Pterygota</taxon>
        <taxon>Neoptera</taxon>
        <taxon>Paraneoptera</taxon>
        <taxon>Hemiptera</taxon>
        <taxon>Auchenorrhyncha</taxon>
        <taxon>Membracoidea</taxon>
        <taxon>Cicadellidae</taxon>
        <taxon>Cicadellinae</taxon>
        <taxon>Proconiini</taxon>
        <taxon>Homalodisca</taxon>
    </lineage>
</organism>
<sequence>MSVLICCSLSLFILIFLEQVQFFIMASKNHVDSSVAERRLRPIYNWLDDGNNKKALQEAEKVLKKQPNFQCAKVLKALALLRLGKEIECQQLLESIRKDLQCDDSTLSAMTICYREMNKPEVICDVYSEATKKDPKNEELLTHLFMAYVRVCDYKKQQQTAMALYKLKFKNHYYFWTVMSIVMQAHEAGPELAKNLQLPLAEKMVTKFVEDGKIEAEQEVQLYLMILEMQNKLEEALAVVEGPLGEMLHSYIVVPTKRVELMVKMECWKQANIEIKKILIDDMDNWSLYLNYFKTVFKIVDLESSGNGVIEDDSSDKTINDSVKFLTDIQAKNQSGSHHLRGPYLAIMEFFIQLQDKGKDPEMYFGYFTDLLLVYFSNFGSKTCCLNDLKPYLNKLSESQVKTFLDEVWKFIELEDGQLPTSKEQMLRYISNLQITRYLGFHEKLNIKAKLQLVDCLLRYYIHGAQFNGSSLLPTDIRHNDPFVILIVEMLNDIWLETYDSCYLKNAIVILEHALEKSPSNHQFKLLLIKLYNTLGITAASQKIYDLLDVKHVQLDSMGYLQCWPLISTGQYFFGLTFM</sequence>
<dbReference type="SUPFAM" id="SSF48452">
    <property type="entry name" value="TPR-like"/>
    <property type="match status" value="1"/>
</dbReference>
<dbReference type="InterPro" id="IPR019183">
    <property type="entry name" value="NAA25_NatB_aux_su"/>
</dbReference>
<feature type="chain" id="PRO_5008584632" description="N-terminal acetyltransferase B complex subunit MDM20 homolog" evidence="4">
    <location>
        <begin position="23"/>
        <end position="579"/>
    </location>
</feature>
<dbReference type="PANTHER" id="PTHR22767">
    <property type="entry name" value="N-TERMINAL ACETYLTRANSFERASE-RELATED"/>
    <property type="match status" value="1"/>
</dbReference>
<keyword evidence="2" id="KW-0802">TPR repeat</keyword>
<dbReference type="AlphaFoldDB" id="A0A1B6HRG4"/>
<evidence type="ECO:0000256" key="4">
    <source>
        <dbReference type="SAM" id="SignalP"/>
    </source>
</evidence>
<evidence type="ECO:0000256" key="3">
    <source>
        <dbReference type="ARBA" id="ARBA00029872"/>
    </source>
</evidence>
<evidence type="ECO:0000256" key="2">
    <source>
        <dbReference type="ARBA" id="ARBA00022803"/>
    </source>
</evidence>
<feature type="signal peptide" evidence="4">
    <location>
        <begin position="1"/>
        <end position="22"/>
    </location>
</feature>
<dbReference type="InterPro" id="IPR011990">
    <property type="entry name" value="TPR-like_helical_dom_sf"/>
</dbReference>
<dbReference type="Gene3D" id="1.25.40.1040">
    <property type="match status" value="1"/>
</dbReference>
<dbReference type="EMBL" id="GECU01030491">
    <property type="protein sequence ID" value="JAS77215.1"/>
    <property type="molecule type" value="Transcribed_RNA"/>
</dbReference>
<dbReference type="GO" id="GO:0031416">
    <property type="term" value="C:NatB complex"/>
    <property type="evidence" value="ECO:0007669"/>
    <property type="project" value="TreeGrafter"/>
</dbReference>
<proteinExistence type="inferred from homology"/>
<evidence type="ECO:0000313" key="5">
    <source>
        <dbReference type="EMBL" id="JAS77215.1"/>
    </source>
</evidence>
<accession>A0A1B6HRG4</accession>
<name>A0A1B6HRG4_9HEMI</name>
<reference evidence="5" key="1">
    <citation type="submission" date="2015-11" db="EMBL/GenBank/DDBJ databases">
        <title>De novo transcriptome assembly of four potential Pierce s Disease insect vectors from Arizona vineyards.</title>
        <authorList>
            <person name="Tassone E.E."/>
        </authorList>
    </citation>
    <scope>NUCLEOTIDE SEQUENCE</scope>
</reference>
<evidence type="ECO:0000256" key="1">
    <source>
        <dbReference type="ARBA" id="ARBA00006298"/>
    </source>
</evidence>
<protein>
    <recommendedName>
        <fullName evidence="3">N-terminal acetyltransferase B complex subunit MDM20 homolog</fullName>
    </recommendedName>
</protein>
<comment type="similarity">
    <text evidence="1">Belongs to the MDM20/NAA25 family.</text>
</comment>